<dbReference type="InterPro" id="IPR008279">
    <property type="entry name" value="PEP-util_enz_mobile_dom"/>
</dbReference>
<evidence type="ECO:0000256" key="2">
    <source>
        <dbReference type="ARBA" id="ARBA00022741"/>
    </source>
</evidence>
<keyword evidence="3" id="KW-0067">ATP-binding</keyword>
<gene>
    <name evidence="5" type="ORF">A3B14_01195</name>
</gene>
<reference evidence="5 6" key="1">
    <citation type="journal article" date="2016" name="Nat. Commun.">
        <title>Thousands of microbial genomes shed light on interconnected biogeochemical processes in an aquifer system.</title>
        <authorList>
            <person name="Anantharaman K."/>
            <person name="Brown C.T."/>
            <person name="Hug L.A."/>
            <person name="Sharon I."/>
            <person name="Castelle C.J."/>
            <person name="Probst A.J."/>
            <person name="Thomas B.C."/>
            <person name="Singh A."/>
            <person name="Wilkins M.J."/>
            <person name="Karaoz U."/>
            <person name="Brodie E.L."/>
            <person name="Williams K.H."/>
            <person name="Hubbard S.S."/>
            <person name="Banfield J.F."/>
        </authorList>
    </citation>
    <scope>NUCLEOTIDE SEQUENCE [LARGE SCALE GENOMIC DNA]</scope>
</reference>
<dbReference type="PANTHER" id="PTHR43030">
    <property type="entry name" value="PHOSPHOENOLPYRUVATE SYNTHASE"/>
    <property type="match status" value="1"/>
</dbReference>
<name>A0A1G2U329_9BACT</name>
<accession>A0A1G2U329</accession>
<dbReference type="GO" id="GO:0008986">
    <property type="term" value="F:pyruvate, water dikinase activity"/>
    <property type="evidence" value="ECO:0007669"/>
    <property type="project" value="InterPro"/>
</dbReference>
<dbReference type="GO" id="GO:0005524">
    <property type="term" value="F:ATP binding"/>
    <property type="evidence" value="ECO:0007669"/>
    <property type="project" value="UniProtKB-KW"/>
</dbReference>
<dbReference type="InterPro" id="IPR036637">
    <property type="entry name" value="Phosphohistidine_dom_sf"/>
</dbReference>
<proteinExistence type="inferred from homology"/>
<dbReference type="Gene3D" id="3.50.30.10">
    <property type="entry name" value="Phosphohistidine domain"/>
    <property type="match status" value="1"/>
</dbReference>
<dbReference type="InterPro" id="IPR006319">
    <property type="entry name" value="PEP_synth"/>
</dbReference>
<dbReference type="AlphaFoldDB" id="A0A1G2U329"/>
<organism evidence="5 6">
    <name type="scientific">Candidatus Zambryskibacteria bacterium RIFCSPLOWO2_01_FULL_45_21</name>
    <dbReference type="NCBI Taxonomy" id="1802761"/>
    <lineage>
        <taxon>Bacteria</taxon>
        <taxon>Candidatus Zambryskiibacteriota</taxon>
    </lineage>
</organism>
<evidence type="ECO:0000259" key="4">
    <source>
        <dbReference type="Pfam" id="PF00391"/>
    </source>
</evidence>
<evidence type="ECO:0000256" key="3">
    <source>
        <dbReference type="ARBA" id="ARBA00022840"/>
    </source>
</evidence>
<evidence type="ECO:0000313" key="6">
    <source>
        <dbReference type="Proteomes" id="UP000176800"/>
    </source>
</evidence>
<dbReference type="SUPFAM" id="SSF52009">
    <property type="entry name" value="Phosphohistidine domain"/>
    <property type="match status" value="1"/>
</dbReference>
<comment type="similarity">
    <text evidence="1">Belongs to the PEP-utilizing enzyme family.</text>
</comment>
<feature type="domain" description="PEP-utilising enzyme mobile" evidence="4">
    <location>
        <begin position="19"/>
        <end position="88"/>
    </location>
</feature>
<dbReference type="Pfam" id="PF00391">
    <property type="entry name" value="PEP-utilizers"/>
    <property type="match status" value="1"/>
</dbReference>
<sequence length="96" mass="10279">MTGIVKVVLLKKDLQNIPVNSVLVAPQTTPEFTPRLKNVSAIITDEGGVLCHAAIISRELHKPCIIGTKVATQVLKDGDLVEVDANVGVVKILKRS</sequence>
<dbReference type="Proteomes" id="UP000176800">
    <property type="component" value="Unassembled WGS sequence"/>
</dbReference>
<dbReference type="PANTHER" id="PTHR43030:SF1">
    <property type="entry name" value="PHOSPHOENOLPYRUVATE SYNTHASE"/>
    <property type="match status" value="1"/>
</dbReference>
<dbReference type="EMBL" id="MHWE01000012">
    <property type="protein sequence ID" value="OHB03931.1"/>
    <property type="molecule type" value="Genomic_DNA"/>
</dbReference>
<protein>
    <recommendedName>
        <fullName evidence="4">PEP-utilising enzyme mobile domain-containing protein</fullName>
    </recommendedName>
</protein>
<evidence type="ECO:0000256" key="1">
    <source>
        <dbReference type="ARBA" id="ARBA00007837"/>
    </source>
</evidence>
<evidence type="ECO:0000313" key="5">
    <source>
        <dbReference type="EMBL" id="OHB03931.1"/>
    </source>
</evidence>
<keyword evidence="2" id="KW-0547">Nucleotide-binding</keyword>
<comment type="caution">
    <text evidence="5">The sequence shown here is derived from an EMBL/GenBank/DDBJ whole genome shotgun (WGS) entry which is preliminary data.</text>
</comment>